<keyword evidence="1" id="KW-0472">Membrane</keyword>
<feature type="transmembrane region" description="Helical" evidence="1">
    <location>
        <begin position="6"/>
        <end position="24"/>
    </location>
</feature>
<evidence type="ECO:0000313" key="2">
    <source>
        <dbReference type="EMBL" id="GAB48009.1"/>
    </source>
</evidence>
<keyword evidence="1" id="KW-0812">Transmembrane</keyword>
<proteinExistence type="predicted"/>
<feature type="transmembrane region" description="Helical" evidence="1">
    <location>
        <begin position="155"/>
        <end position="177"/>
    </location>
</feature>
<evidence type="ECO:0008006" key="4">
    <source>
        <dbReference type="Google" id="ProtNLM"/>
    </source>
</evidence>
<dbReference type="Proteomes" id="UP000004367">
    <property type="component" value="Unassembled WGS sequence"/>
</dbReference>
<dbReference type="STRING" id="1089455.MOPEL_032_00510"/>
<dbReference type="EMBL" id="BAFE01000030">
    <property type="protein sequence ID" value="GAB48009.1"/>
    <property type="molecule type" value="Genomic_DNA"/>
</dbReference>
<feature type="transmembrane region" description="Helical" evidence="1">
    <location>
        <begin position="98"/>
        <end position="117"/>
    </location>
</feature>
<comment type="caution">
    <text evidence="2">The sequence shown here is derived from an EMBL/GenBank/DDBJ whole genome shotgun (WGS) entry which is preliminary data.</text>
</comment>
<keyword evidence="1" id="KW-1133">Transmembrane helix</keyword>
<dbReference type="AlphaFoldDB" id="H5UQK1"/>
<dbReference type="OrthoDB" id="9808690at2"/>
<feature type="transmembrane region" description="Helical" evidence="1">
    <location>
        <begin position="129"/>
        <end position="149"/>
    </location>
</feature>
<dbReference type="RefSeq" id="WP_009481907.1">
    <property type="nucleotide sequence ID" value="NZ_BAFE01000030.1"/>
</dbReference>
<accession>H5UQK1</accession>
<gene>
    <name evidence="2" type="ORF">MOPEL_032_00510</name>
</gene>
<keyword evidence="3" id="KW-1185">Reference proteome</keyword>
<evidence type="ECO:0000313" key="3">
    <source>
        <dbReference type="Proteomes" id="UP000004367"/>
    </source>
</evidence>
<organism evidence="2 3">
    <name type="scientific">Mobilicoccus pelagius NBRC 104925</name>
    <dbReference type="NCBI Taxonomy" id="1089455"/>
    <lineage>
        <taxon>Bacteria</taxon>
        <taxon>Bacillati</taxon>
        <taxon>Actinomycetota</taxon>
        <taxon>Actinomycetes</taxon>
        <taxon>Micrococcales</taxon>
        <taxon>Dermatophilaceae</taxon>
        <taxon>Mobilicoccus</taxon>
    </lineage>
</organism>
<protein>
    <recommendedName>
        <fullName evidence="4">DUF1648 domain-containing protein</fullName>
    </recommendedName>
</protein>
<reference evidence="2 3" key="1">
    <citation type="submission" date="2012-02" db="EMBL/GenBank/DDBJ databases">
        <title>Whole genome shotgun sequence of Mobilicoccus pelagius NBRC 104925.</title>
        <authorList>
            <person name="Yoshida Y."/>
            <person name="Hosoyama A."/>
            <person name="Tsuchikane K."/>
            <person name="Katsumata H."/>
            <person name="Yamazaki S."/>
            <person name="Fujita N."/>
        </authorList>
    </citation>
    <scope>NUCLEOTIDE SEQUENCE [LARGE SCALE GENOMIC DNA]</scope>
    <source>
        <strain evidence="2 3">NBRC 104925</strain>
    </source>
</reference>
<feature type="transmembrane region" description="Helical" evidence="1">
    <location>
        <begin position="52"/>
        <end position="72"/>
    </location>
</feature>
<name>H5UQK1_9MICO</name>
<sequence>MSAVEEFWALNGLVGVISAAALGLRIRQRGSLRPETTDPRNAWDAAPGWAQALLYGWPVLGAMAAVALAAGWRSGAGAFPTHWGAGGVDGWGSRETALLFPAEMAVVCGLWSAAVTWRHRRGLHVAADTAVVCGMFAWIGVGCLVAASVSGGRSWVVAVPGAVVVTAVLASLVRVAGARRASEGEVRRPRR</sequence>
<evidence type="ECO:0000256" key="1">
    <source>
        <dbReference type="SAM" id="Phobius"/>
    </source>
</evidence>